<proteinExistence type="predicted"/>
<feature type="region of interest" description="Disordered" evidence="1">
    <location>
        <begin position="29"/>
        <end position="110"/>
    </location>
</feature>
<evidence type="ECO:0000313" key="4">
    <source>
        <dbReference type="Proteomes" id="UP000190911"/>
    </source>
</evidence>
<feature type="compositionally biased region" description="Polar residues" evidence="1">
    <location>
        <begin position="33"/>
        <end position="58"/>
    </location>
</feature>
<dbReference type="AlphaFoldDB" id="A0A1M7FN91"/>
<evidence type="ECO:0000256" key="2">
    <source>
        <dbReference type="SAM" id="SignalP"/>
    </source>
</evidence>
<protein>
    <submittedName>
        <fullName evidence="3">Uncharacterized protein</fullName>
    </submittedName>
</protein>
<dbReference type="RefSeq" id="WP_079551785.1">
    <property type="nucleotide sequence ID" value="NZ_LT670847.1"/>
</dbReference>
<name>A0A1M7FN91_9GAMM</name>
<feature type="compositionally biased region" description="Polar residues" evidence="1">
    <location>
        <begin position="69"/>
        <end position="83"/>
    </location>
</feature>
<feature type="signal peptide" evidence="2">
    <location>
        <begin position="1"/>
        <end position="27"/>
    </location>
</feature>
<evidence type="ECO:0000256" key="1">
    <source>
        <dbReference type="SAM" id="MobiDB-lite"/>
    </source>
</evidence>
<reference evidence="3 4" key="1">
    <citation type="submission" date="2016-11" db="EMBL/GenBank/DDBJ databases">
        <authorList>
            <person name="Jaros S."/>
            <person name="Januszkiewicz K."/>
            <person name="Wedrychowicz H."/>
        </authorList>
    </citation>
    <scope>NUCLEOTIDE SEQUENCE [LARGE SCALE GENOMIC DNA]</scope>
    <source>
        <strain evidence="3 4">ACAM 12</strain>
    </source>
</reference>
<gene>
    <name evidence="3" type="ORF">SAMN05878437_0995</name>
</gene>
<dbReference type="OrthoDB" id="6169782at2"/>
<evidence type="ECO:0000313" key="3">
    <source>
        <dbReference type="EMBL" id="SHM05541.1"/>
    </source>
</evidence>
<sequence>MTISMKQGLKTVAVAGAFSLFSGMAFADHHNENAANPETGTDSANDPTDVQPETQQHGTIDPDEPVVSAQENTMSDNDPSSEMSPDGMLPEEDGLDDDHGVDSDNVPYDE</sequence>
<accession>A0A1M7FN91</accession>
<keyword evidence="2" id="KW-0732">Signal</keyword>
<dbReference type="InParanoid" id="A0A1M7FN91"/>
<feature type="chain" id="PRO_5012884288" evidence="2">
    <location>
        <begin position="28"/>
        <end position="110"/>
    </location>
</feature>
<keyword evidence="4" id="KW-1185">Reference proteome</keyword>
<organism evidence="3 4">
    <name type="scientific">Vreelandella subglaciescola</name>
    <dbReference type="NCBI Taxonomy" id="29571"/>
    <lineage>
        <taxon>Bacteria</taxon>
        <taxon>Pseudomonadati</taxon>
        <taxon>Pseudomonadota</taxon>
        <taxon>Gammaproteobacteria</taxon>
        <taxon>Oceanospirillales</taxon>
        <taxon>Halomonadaceae</taxon>
        <taxon>Vreelandella</taxon>
    </lineage>
</organism>
<dbReference type="EMBL" id="LT670847">
    <property type="protein sequence ID" value="SHM05541.1"/>
    <property type="molecule type" value="Genomic_DNA"/>
</dbReference>
<dbReference type="Proteomes" id="UP000190911">
    <property type="component" value="Chromosome I"/>
</dbReference>